<dbReference type="OrthoDB" id="381190at2759"/>
<reference evidence="2" key="1">
    <citation type="submission" date="2023-04" db="EMBL/GenBank/DDBJ databases">
        <title>Phytophthora fragariaefolia NBRC 109709.</title>
        <authorList>
            <person name="Ichikawa N."/>
            <person name="Sato H."/>
            <person name="Tonouchi N."/>
        </authorList>
    </citation>
    <scope>NUCLEOTIDE SEQUENCE</scope>
    <source>
        <strain evidence="2">NBRC 109709</strain>
    </source>
</reference>
<protein>
    <submittedName>
        <fullName evidence="2">Unnamed protein product</fullName>
    </submittedName>
</protein>
<evidence type="ECO:0000313" key="2">
    <source>
        <dbReference type="EMBL" id="GMF48860.1"/>
    </source>
</evidence>
<evidence type="ECO:0000313" key="3">
    <source>
        <dbReference type="Proteomes" id="UP001165121"/>
    </source>
</evidence>
<dbReference type="Proteomes" id="UP001165121">
    <property type="component" value="Unassembled WGS sequence"/>
</dbReference>
<proteinExistence type="predicted"/>
<dbReference type="AlphaFoldDB" id="A0A9W7CYF5"/>
<dbReference type="EMBL" id="BSXT01002418">
    <property type="protein sequence ID" value="GMF48860.1"/>
    <property type="molecule type" value="Genomic_DNA"/>
</dbReference>
<keyword evidence="3" id="KW-1185">Reference proteome</keyword>
<gene>
    <name evidence="2" type="ORF">Pfra01_001906900</name>
</gene>
<feature type="region of interest" description="Disordered" evidence="1">
    <location>
        <begin position="14"/>
        <end position="69"/>
    </location>
</feature>
<comment type="caution">
    <text evidence="2">The sequence shown here is derived from an EMBL/GenBank/DDBJ whole genome shotgun (WGS) entry which is preliminary data.</text>
</comment>
<sequence>MSSICASTTFRRMASSNGSDIHDGDGKGDTVNGGNANEDKLGAGSMKSSASLAPVTPRRRRHSSSKAAMTGYNMDILDPAIGRNSILEAQRDNFGTSYVATEHPYLNEKALSVVDRVKKKLVGCDLNGSSRVLTVGRQGLSLFPDKDFSIYPLLAIALALVSQSSPTTSLLSQLSVHQDVSRVPLTPATPLIDLMDHTESMTDGQSSNKYPGQDKTCDGVPVFIPMSIAFLTKSPNVLVSPSA</sequence>
<organism evidence="2 3">
    <name type="scientific">Phytophthora fragariaefolia</name>
    <dbReference type="NCBI Taxonomy" id="1490495"/>
    <lineage>
        <taxon>Eukaryota</taxon>
        <taxon>Sar</taxon>
        <taxon>Stramenopiles</taxon>
        <taxon>Oomycota</taxon>
        <taxon>Peronosporomycetes</taxon>
        <taxon>Peronosporales</taxon>
        <taxon>Peronosporaceae</taxon>
        <taxon>Phytophthora</taxon>
    </lineage>
</organism>
<evidence type="ECO:0000256" key="1">
    <source>
        <dbReference type="SAM" id="MobiDB-lite"/>
    </source>
</evidence>
<accession>A0A9W7CYF5</accession>
<name>A0A9W7CYF5_9STRA</name>